<evidence type="ECO:0000313" key="7">
    <source>
        <dbReference type="EMBL" id="SDD00022.1"/>
    </source>
</evidence>
<evidence type="ECO:0000256" key="4">
    <source>
        <dbReference type="ARBA" id="ARBA00023015"/>
    </source>
</evidence>
<dbReference type="Pfam" id="PF01029">
    <property type="entry name" value="NusB"/>
    <property type="match status" value="1"/>
</dbReference>
<dbReference type="PANTHER" id="PTHR11078:SF3">
    <property type="entry name" value="ANTITERMINATION NUSB DOMAIN-CONTAINING PROTEIN"/>
    <property type="match status" value="1"/>
</dbReference>
<dbReference type="PANTHER" id="PTHR11078">
    <property type="entry name" value="N UTILIZATION SUBSTANCE PROTEIN B-RELATED"/>
    <property type="match status" value="1"/>
</dbReference>
<dbReference type="STRING" id="1640674.SAMN05216323_107011"/>
<proteinExistence type="inferred from homology"/>
<keyword evidence="8" id="KW-1185">Reference proteome</keyword>
<reference evidence="7 8" key="1">
    <citation type="submission" date="2016-09" db="EMBL/GenBank/DDBJ databases">
        <authorList>
            <person name="Capua I."/>
            <person name="De Benedictis P."/>
            <person name="Joannis T."/>
            <person name="Lombin L.H."/>
            <person name="Cattoli G."/>
        </authorList>
    </citation>
    <scope>NUCLEOTIDE SEQUENCE [LARGE SCALE GENOMIC DNA]</scope>
    <source>
        <strain evidence="7 8">A7P-90m</strain>
    </source>
</reference>
<dbReference type="GO" id="GO:0005829">
    <property type="term" value="C:cytosol"/>
    <property type="evidence" value="ECO:0007669"/>
    <property type="project" value="TreeGrafter"/>
</dbReference>
<dbReference type="RefSeq" id="WP_092440323.1">
    <property type="nucleotide sequence ID" value="NZ_FMYP01000070.1"/>
</dbReference>
<gene>
    <name evidence="7" type="ORF">SAMN05216323_107011</name>
</gene>
<dbReference type="SUPFAM" id="SSF48013">
    <property type="entry name" value="NusB-like"/>
    <property type="match status" value="1"/>
</dbReference>
<protein>
    <submittedName>
        <fullName evidence="7">NusB antitermination factor</fullName>
    </submittedName>
</protein>
<dbReference type="InterPro" id="IPR011605">
    <property type="entry name" value="NusB_fam"/>
</dbReference>
<evidence type="ECO:0000313" key="8">
    <source>
        <dbReference type="Proteomes" id="UP000199452"/>
    </source>
</evidence>
<comment type="similarity">
    <text evidence="1">Belongs to the NusB family.</text>
</comment>
<dbReference type="GO" id="GO:0031564">
    <property type="term" value="P:transcription antitermination"/>
    <property type="evidence" value="ECO:0007669"/>
    <property type="project" value="UniProtKB-KW"/>
</dbReference>
<keyword evidence="4" id="KW-0805">Transcription regulation</keyword>
<dbReference type="Proteomes" id="UP000199452">
    <property type="component" value="Unassembled WGS sequence"/>
</dbReference>
<evidence type="ECO:0000256" key="5">
    <source>
        <dbReference type="ARBA" id="ARBA00023163"/>
    </source>
</evidence>
<dbReference type="Gene3D" id="1.10.940.10">
    <property type="entry name" value="NusB-like"/>
    <property type="match status" value="1"/>
</dbReference>
<dbReference type="InterPro" id="IPR006027">
    <property type="entry name" value="NusB_RsmB_TIM44"/>
</dbReference>
<evidence type="ECO:0000256" key="2">
    <source>
        <dbReference type="ARBA" id="ARBA00022814"/>
    </source>
</evidence>
<evidence type="ECO:0000256" key="1">
    <source>
        <dbReference type="ARBA" id="ARBA00005952"/>
    </source>
</evidence>
<dbReference type="EMBL" id="FMYP01000070">
    <property type="protein sequence ID" value="SDD00022.1"/>
    <property type="molecule type" value="Genomic_DNA"/>
</dbReference>
<keyword evidence="3" id="KW-0694">RNA-binding</keyword>
<dbReference type="OrthoDB" id="9787568at2"/>
<organism evidence="7 8">
    <name type="scientific">Williamwhitmania taraxaci</name>
    <dbReference type="NCBI Taxonomy" id="1640674"/>
    <lineage>
        <taxon>Bacteria</taxon>
        <taxon>Pseudomonadati</taxon>
        <taxon>Bacteroidota</taxon>
        <taxon>Bacteroidia</taxon>
        <taxon>Bacteroidales</taxon>
        <taxon>Williamwhitmaniaceae</taxon>
        <taxon>Williamwhitmania</taxon>
    </lineage>
</organism>
<evidence type="ECO:0000259" key="6">
    <source>
        <dbReference type="Pfam" id="PF01029"/>
    </source>
</evidence>
<keyword evidence="5" id="KW-0804">Transcription</keyword>
<accession>A0A1G6R5W0</accession>
<dbReference type="AlphaFoldDB" id="A0A1G6R5W0"/>
<keyword evidence="2" id="KW-0889">Transcription antitermination</keyword>
<dbReference type="InterPro" id="IPR035926">
    <property type="entry name" value="NusB-like_sf"/>
</dbReference>
<name>A0A1G6R5W0_9BACT</name>
<evidence type="ECO:0000256" key="3">
    <source>
        <dbReference type="ARBA" id="ARBA00022884"/>
    </source>
</evidence>
<sequence length="318" mass="36686">MISRRLLRIKVAKTIYGHLQTPDRTLAQSEKELLHSIKKFNDLYHLFLSLIVEVADYSQSRMDIGKQKHIPTAAEKDPNTRFVNNAVVDMLRNNEALGVYIHSNKLSWVNYPEMVKKFFVNMSTKEYFQNYLNSDTCDFKADKQLVVNFLTNEVEDFDDLYSCLEEQSIFWMDEIEFVLGMVIKTVKGFKEEKGGKCELMPLYKESEDEDFATRLLRRAVIKRSEYLDLIGLHSSNWDVERIAFMDTVIMLTAISEIAEFPNIPIKVSFNEYIDLAKLFSTPNSASFINGVLDKIINQMKNENKIVKSGKGLVGEDAV</sequence>
<feature type="domain" description="NusB/RsmB/TIM44" evidence="6">
    <location>
        <begin position="205"/>
        <end position="296"/>
    </location>
</feature>
<dbReference type="GO" id="GO:0006353">
    <property type="term" value="P:DNA-templated transcription termination"/>
    <property type="evidence" value="ECO:0007669"/>
    <property type="project" value="InterPro"/>
</dbReference>
<dbReference type="GO" id="GO:0003723">
    <property type="term" value="F:RNA binding"/>
    <property type="evidence" value="ECO:0007669"/>
    <property type="project" value="UniProtKB-KW"/>
</dbReference>